<reference evidence="1 2" key="2">
    <citation type="journal article" date="2010" name="Nucleic Acids Res.">
        <title>BeetleBase in 2010: revisions to provide comprehensive genomic information for Tribolium castaneum.</title>
        <authorList>
            <person name="Kim H.S."/>
            <person name="Murphy T."/>
            <person name="Xia J."/>
            <person name="Caragea D."/>
            <person name="Park Y."/>
            <person name="Beeman R.W."/>
            <person name="Lorenzen M.D."/>
            <person name="Butcher S."/>
            <person name="Manak J.R."/>
            <person name="Brown S.J."/>
        </authorList>
    </citation>
    <scope>NUCLEOTIDE SEQUENCE [LARGE SCALE GENOMIC DNA]</scope>
    <source>
        <strain evidence="1 2">Georgia GA2</strain>
    </source>
</reference>
<organism evidence="1 2">
    <name type="scientific">Tribolium castaneum</name>
    <name type="common">Red flour beetle</name>
    <dbReference type="NCBI Taxonomy" id="7070"/>
    <lineage>
        <taxon>Eukaryota</taxon>
        <taxon>Metazoa</taxon>
        <taxon>Ecdysozoa</taxon>
        <taxon>Arthropoda</taxon>
        <taxon>Hexapoda</taxon>
        <taxon>Insecta</taxon>
        <taxon>Pterygota</taxon>
        <taxon>Neoptera</taxon>
        <taxon>Endopterygota</taxon>
        <taxon>Coleoptera</taxon>
        <taxon>Polyphaga</taxon>
        <taxon>Cucujiformia</taxon>
        <taxon>Tenebrionidae</taxon>
        <taxon>Tenebrionidae incertae sedis</taxon>
        <taxon>Tribolium</taxon>
    </lineage>
</organism>
<keyword evidence="2" id="KW-1185">Reference proteome</keyword>
<dbReference type="Proteomes" id="UP000007266">
    <property type="component" value="Unassembled WGS sequence"/>
</dbReference>
<dbReference type="EMBL" id="KQ971799">
    <property type="protein sequence ID" value="KYB24729.1"/>
    <property type="molecule type" value="Genomic_DNA"/>
</dbReference>
<proteinExistence type="predicted"/>
<sequence>MEPTWFEIMKQEEEESWDHFNEPSYLVLLKSKKNHNALNKISIKCT</sequence>
<gene>
    <name evidence="1" type="primary">AUGUSTUS-3.0.2_31220</name>
    <name evidence="1" type="ORF">TcasGA2_TC031220</name>
</gene>
<protein>
    <submittedName>
        <fullName evidence="1">Uncharacterized protein</fullName>
    </submittedName>
</protein>
<dbReference type="InParanoid" id="A0A139W9Z5"/>
<accession>A0A139W9Z5</accession>
<evidence type="ECO:0000313" key="1">
    <source>
        <dbReference type="EMBL" id="KYB24729.1"/>
    </source>
</evidence>
<name>A0A139W9Z5_TRICA</name>
<evidence type="ECO:0000313" key="2">
    <source>
        <dbReference type="Proteomes" id="UP000007266"/>
    </source>
</evidence>
<reference evidence="1 2" key="1">
    <citation type="journal article" date="2008" name="Nature">
        <title>The genome of the model beetle and pest Tribolium castaneum.</title>
        <authorList>
            <consortium name="Tribolium Genome Sequencing Consortium"/>
            <person name="Richards S."/>
            <person name="Gibbs R.A."/>
            <person name="Weinstock G.M."/>
            <person name="Brown S.J."/>
            <person name="Denell R."/>
            <person name="Beeman R.W."/>
            <person name="Gibbs R."/>
            <person name="Beeman R.W."/>
            <person name="Brown S.J."/>
            <person name="Bucher G."/>
            <person name="Friedrich M."/>
            <person name="Grimmelikhuijzen C.J."/>
            <person name="Klingler M."/>
            <person name="Lorenzen M."/>
            <person name="Richards S."/>
            <person name="Roth S."/>
            <person name="Schroder R."/>
            <person name="Tautz D."/>
            <person name="Zdobnov E.M."/>
            <person name="Muzny D."/>
            <person name="Gibbs R.A."/>
            <person name="Weinstock G.M."/>
            <person name="Attaway T."/>
            <person name="Bell S."/>
            <person name="Buhay C.J."/>
            <person name="Chandrabose M.N."/>
            <person name="Chavez D."/>
            <person name="Clerk-Blankenburg K.P."/>
            <person name="Cree A."/>
            <person name="Dao M."/>
            <person name="Davis C."/>
            <person name="Chacko J."/>
            <person name="Dinh H."/>
            <person name="Dugan-Rocha S."/>
            <person name="Fowler G."/>
            <person name="Garner T.T."/>
            <person name="Garnes J."/>
            <person name="Gnirke A."/>
            <person name="Hawes A."/>
            <person name="Hernandez J."/>
            <person name="Hines S."/>
            <person name="Holder M."/>
            <person name="Hume J."/>
            <person name="Jhangiani S.N."/>
            <person name="Joshi V."/>
            <person name="Khan Z.M."/>
            <person name="Jackson L."/>
            <person name="Kovar C."/>
            <person name="Kowis A."/>
            <person name="Lee S."/>
            <person name="Lewis L.R."/>
            <person name="Margolis J."/>
            <person name="Morgan M."/>
            <person name="Nazareth L.V."/>
            <person name="Nguyen N."/>
            <person name="Okwuonu G."/>
            <person name="Parker D."/>
            <person name="Richards S."/>
            <person name="Ruiz S.J."/>
            <person name="Santibanez J."/>
            <person name="Savard J."/>
            <person name="Scherer S.E."/>
            <person name="Schneider B."/>
            <person name="Sodergren E."/>
            <person name="Tautz D."/>
            <person name="Vattahil S."/>
            <person name="Villasana D."/>
            <person name="White C.S."/>
            <person name="Wright R."/>
            <person name="Park Y."/>
            <person name="Beeman R.W."/>
            <person name="Lord J."/>
            <person name="Oppert B."/>
            <person name="Lorenzen M."/>
            <person name="Brown S."/>
            <person name="Wang L."/>
            <person name="Savard J."/>
            <person name="Tautz D."/>
            <person name="Richards S."/>
            <person name="Weinstock G."/>
            <person name="Gibbs R.A."/>
            <person name="Liu Y."/>
            <person name="Worley K."/>
            <person name="Weinstock G."/>
            <person name="Elsik C.G."/>
            <person name="Reese J.T."/>
            <person name="Elhaik E."/>
            <person name="Landan G."/>
            <person name="Graur D."/>
            <person name="Arensburger P."/>
            <person name="Atkinson P."/>
            <person name="Beeman R.W."/>
            <person name="Beidler J."/>
            <person name="Brown S.J."/>
            <person name="Demuth J.P."/>
            <person name="Drury D.W."/>
            <person name="Du Y.Z."/>
            <person name="Fujiwara H."/>
            <person name="Lorenzen M."/>
            <person name="Maselli V."/>
            <person name="Osanai M."/>
            <person name="Park Y."/>
            <person name="Robertson H.M."/>
            <person name="Tu Z."/>
            <person name="Wang J.J."/>
            <person name="Wang S."/>
            <person name="Richards S."/>
            <person name="Song H."/>
            <person name="Zhang L."/>
            <person name="Sodergren E."/>
            <person name="Werner D."/>
            <person name="Stanke M."/>
            <person name="Morgenstern B."/>
            <person name="Solovyev V."/>
            <person name="Kosarev P."/>
            <person name="Brown G."/>
            <person name="Chen H.C."/>
            <person name="Ermolaeva O."/>
            <person name="Hlavina W."/>
            <person name="Kapustin Y."/>
            <person name="Kiryutin B."/>
            <person name="Kitts P."/>
            <person name="Maglott D."/>
            <person name="Pruitt K."/>
            <person name="Sapojnikov V."/>
            <person name="Souvorov A."/>
            <person name="Mackey A.J."/>
            <person name="Waterhouse R.M."/>
            <person name="Wyder S."/>
            <person name="Zdobnov E.M."/>
            <person name="Zdobnov E.M."/>
            <person name="Wyder S."/>
            <person name="Kriventseva E.V."/>
            <person name="Kadowaki T."/>
            <person name="Bork P."/>
            <person name="Aranda M."/>
            <person name="Bao R."/>
            <person name="Beermann A."/>
            <person name="Berns N."/>
            <person name="Bolognesi R."/>
            <person name="Bonneton F."/>
            <person name="Bopp D."/>
            <person name="Brown S.J."/>
            <person name="Bucher G."/>
            <person name="Butts T."/>
            <person name="Chaumot A."/>
            <person name="Denell R.E."/>
            <person name="Ferrier D.E."/>
            <person name="Friedrich M."/>
            <person name="Gordon C.M."/>
            <person name="Jindra M."/>
            <person name="Klingler M."/>
            <person name="Lan Q."/>
            <person name="Lattorff H.M."/>
            <person name="Laudet V."/>
            <person name="von Levetsow C."/>
            <person name="Liu Z."/>
            <person name="Lutz R."/>
            <person name="Lynch J.A."/>
            <person name="da Fonseca R.N."/>
            <person name="Posnien N."/>
            <person name="Reuter R."/>
            <person name="Roth S."/>
            <person name="Savard J."/>
            <person name="Schinko J.B."/>
            <person name="Schmitt C."/>
            <person name="Schoppmeier M."/>
            <person name="Schroder R."/>
            <person name="Shippy T.D."/>
            <person name="Simonnet F."/>
            <person name="Marques-Souza H."/>
            <person name="Tautz D."/>
            <person name="Tomoyasu Y."/>
            <person name="Trauner J."/>
            <person name="Van der Zee M."/>
            <person name="Vervoort M."/>
            <person name="Wittkopp N."/>
            <person name="Wimmer E.A."/>
            <person name="Yang X."/>
            <person name="Jones A.K."/>
            <person name="Sattelle D.B."/>
            <person name="Ebert P.R."/>
            <person name="Nelson D."/>
            <person name="Scott J.G."/>
            <person name="Beeman R.W."/>
            <person name="Muthukrishnan S."/>
            <person name="Kramer K.J."/>
            <person name="Arakane Y."/>
            <person name="Beeman R.W."/>
            <person name="Zhu Q."/>
            <person name="Hogenkamp D."/>
            <person name="Dixit R."/>
            <person name="Oppert B."/>
            <person name="Jiang H."/>
            <person name="Zou Z."/>
            <person name="Marshall J."/>
            <person name="Elpidina E."/>
            <person name="Vinokurov K."/>
            <person name="Oppert C."/>
            <person name="Zou Z."/>
            <person name="Evans J."/>
            <person name="Lu Z."/>
            <person name="Zhao P."/>
            <person name="Sumathipala N."/>
            <person name="Altincicek B."/>
            <person name="Vilcinskas A."/>
            <person name="Williams M."/>
            <person name="Hultmark D."/>
            <person name="Hetru C."/>
            <person name="Jiang H."/>
            <person name="Grimmelikhuijzen C.J."/>
            <person name="Hauser F."/>
            <person name="Cazzamali G."/>
            <person name="Williamson M."/>
            <person name="Park Y."/>
            <person name="Li B."/>
            <person name="Tanaka Y."/>
            <person name="Predel R."/>
            <person name="Neupert S."/>
            <person name="Schachtner J."/>
            <person name="Verleyen P."/>
            <person name="Raible F."/>
            <person name="Bork P."/>
            <person name="Friedrich M."/>
            <person name="Walden K.K."/>
            <person name="Robertson H.M."/>
            <person name="Angeli S."/>
            <person name="Foret S."/>
            <person name="Bucher G."/>
            <person name="Schuetz S."/>
            <person name="Maleszka R."/>
            <person name="Wimmer E.A."/>
            <person name="Beeman R.W."/>
            <person name="Lorenzen M."/>
            <person name="Tomoyasu Y."/>
            <person name="Miller S.C."/>
            <person name="Grossmann D."/>
            <person name="Bucher G."/>
        </authorList>
    </citation>
    <scope>NUCLEOTIDE SEQUENCE [LARGE SCALE GENOMIC DNA]</scope>
    <source>
        <strain evidence="1 2">Georgia GA2</strain>
    </source>
</reference>
<dbReference type="AlphaFoldDB" id="A0A139W9Z5"/>